<keyword evidence="3" id="KW-1185">Reference proteome</keyword>
<accession>A0ABS3MZC2</accession>
<dbReference type="SUPFAM" id="SSF53335">
    <property type="entry name" value="S-adenosyl-L-methionine-dependent methyltransferases"/>
    <property type="match status" value="1"/>
</dbReference>
<sequence>MELSPSLYQWLVRPKWSTNKYIHRHVKEHFELDNKVLLDFGAGTGANCTLCKPSHYFGIDPDEKRVHYAKRVYPEYSFDVFTGDRIPLEDHSVDVILIIAVLHHIPCEQINIYMKEFQRILTPNSGAIIVMEPCFTDHKSISNWYMATHDKGKYIRNEGSYLNFFNKHGFHSKVLNKYRKCYFYNEIFFHASYT</sequence>
<dbReference type="CDD" id="cd02440">
    <property type="entry name" value="AdoMet_MTases"/>
    <property type="match status" value="1"/>
</dbReference>
<keyword evidence="2" id="KW-0489">Methyltransferase</keyword>
<dbReference type="Proteomes" id="UP000663981">
    <property type="component" value="Unassembled WGS sequence"/>
</dbReference>
<name>A0ABS3MZC2_9BACI</name>
<dbReference type="InterPro" id="IPR029063">
    <property type="entry name" value="SAM-dependent_MTases_sf"/>
</dbReference>
<proteinExistence type="predicted"/>
<dbReference type="GO" id="GO:0008168">
    <property type="term" value="F:methyltransferase activity"/>
    <property type="evidence" value="ECO:0007669"/>
    <property type="project" value="UniProtKB-KW"/>
</dbReference>
<evidence type="ECO:0000313" key="3">
    <source>
        <dbReference type="Proteomes" id="UP000663981"/>
    </source>
</evidence>
<dbReference type="PANTHER" id="PTHR43861:SF1">
    <property type="entry name" value="TRANS-ACONITATE 2-METHYLTRANSFERASE"/>
    <property type="match status" value="1"/>
</dbReference>
<feature type="domain" description="Methyltransferase type 11" evidence="1">
    <location>
        <begin position="38"/>
        <end position="125"/>
    </location>
</feature>
<dbReference type="EMBL" id="JAGDEL010000003">
    <property type="protein sequence ID" value="MBO1511349.1"/>
    <property type="molecule type" value="Genomic_DNA"/>
</dbReference>
<dbReference type="Gene3D" id="3.40.50.150">
    <property type="entry name" value="Vaccinia Virus protein VP39"/>
    <property type="match status" value="1"/>
</dbReference>
<evidence type="ECO:0000259" key="1">
    <source>
        <dbReference type="Pfam" id="PF08241"/>
    </source>
</evidence>
<dbReference type="Pfam" id="PF08241">
    <property type="entry name" value="Methyltransf_11"/>
    <property type="match status" value="1"/>
</dbReference>
<dbReference type="PANTHER" id="PTHR43861">
    <property type="entry name" value="TRANS-ACONITATE 2-METHYLTRANSFERASE-RELATED"/>
    <property type="match status" value="1"/>
</dbReference>
<gene>
    <name evidence="2" type="ORF">I7822_06665</name>
</gene>
<dbReference type="RefSeq" id="WP_207976242.1">
    <property type="nucleotide sequence ID" value="NZ_JAGDEL010000003.1"/>
</dbReference>
<reference evidence="2 3" key="1">
    <citation type="submission" date="2021-03" db="EMBL/GenBank/DDBJ databases">
        <title>Whole genome sequence of Metabacillus bambusae BG109.</title>
        <authorList>
            <person name="Jeong J.W."/>
        </authorList>
    </citation>
    <scope>NUCLEOTIDE SEQUENCE [LARGE SCALE GENOMIC DNA]</scope>
    <source>
        <strain evidence="2 3">BG109</strain>
    </source>
</reference>
<dbReference type="InterPro" id="IPR013216">
    <property type="entry name" value="Methyltransf_11"/>
</dbReference>
<evidence type="ECO:0000313" key="2">
    <source>
        <dbReference type="EMBL" id="MBO1511349.1"/>
    </source>
</evidence>
<keyword evidence="2" id="KW-0808">Transferase</keyword>
<dbReference type="GO" id="GO:0032259">
    <property type="term" value="P:methylation"/>
    <property type="evidence" value="ECO:0007669"/>
    <property type="project" value="UniProtKB-KW"/>
</dbReference>
<organism evidence="2 3">
    <name type="scientific">Metabacillus bambusae</name>
    <dbReference type="NCBI Taxonomy" id="2795218"/>
    <lineage>
        <taxon>Bacteria</taxon>
        <taxon>Bacillati</taxon>
        <taxon>Bacillota</taxon>
        <taxon>Bacilli</taxon>
        <taxon>Bacillales</taxon>
        <taxon>Bacillaceae</taxon>
        <taxon>Metabacillus</taxon>
    </lineage>
</organism>
<comment type="caution">
    <text evidence="2">The sequence shown here is derived from an EMBL/GenBank/DDBJ whole genome shotgun (WGS) entry which is preliminary data.</text>
</comment>
<protein>
    <submittedName>
        <fullName evidence="2">Class I SAM-dependent methyltransferase</fullName>
    </submittedName>
</protein>